<dbReference type="AlphaFoldDB" id="A0A1D7YAC3"/>
<keyword evidence="4" id="KW-1185">Reference proteome</keyword>
<protein>
    <submittedName>
        <fullName evidence="3">Uncharacterized protein</fullName>
    </submittedName>
</protein>
<feature type="compositionally biased region" description="Low complexity" evidence="1">
    <location>
        <begin position="63"/>
        <end position="77"/>
    </location>
</feature>
<feature type="region of interest" description="Disordered" evidence="1">
    <location>
        <begin position="44"/>
        <end position="125"/>
    </location>
</feature>
<evidence type="ECO:0000313" key="3">
    <source>
        <dbReference type="EMBL" id="AOR32420.1"/>
    </source>
</evidence>
<proteinExistence type="predicted"/>
<reference evidence="4" key="1">
    <citation type="submission" date="2016-09" db="EMBL/GenBank/DDBJ databases">
        <title>Streptomyces puniciscabiei strain:TW1S1 Genome sequencing and assembly.</title>
        <authorList>
            <person name="Kim M.-K."/>
            <person name="Kim S.B."/>
        </authorList>
    </citation>
    <scope>NUCLEOTIDE SEQUENCE [LARGE SCALE GENOMIC DNA]</scope>
    <source>
        <strain evidence="4">TW1S1</strain>
    </source>
</reference>
<evidence type="ECO:0000256" key="2">
    <source>
        <dbReference type="SAM" id="Phobius"/>
    </source>
</evidence>
<dbReference type="RefSeq" id="WP_069779034.1">
    <property type="nucleotide sequence ID" value="NZ_CP017248.1"/>
</dbReference>
<sequence>MNHTYEPPSLIPAVGQERTYALLIASVPLLLILLVAVVPQLASGDGSAPAATSLDGQGGYSYTPPTTDSPAPDPSTAYGTVPSLPAGSGDTTYPTPNPLDTEVTNSPESTGSSDSTASTNSAAGPADTVSSFFKAINDRDYQTAWDLGGKNLDMNYDSFVSGFATTERDDFTIGSVDGDTVSVSLTARQTDGTERSYTGQYTVVDGVITHASMTSAG</sequence>
<dbReference type="Proteomes" id="UP000094960">
    <property type="component" value="Chromosome"/>
</dbReference>
<feature type="compositionally biased region" description="Low complexity" evidence="1">
    <location>
        <begin position="106"/>
        <end position="123"/>
    </location>
</feature>
<accession>A0A1D7YAC3</accession>
<feature type="transmembrane region" description="Helical" evidence="2">
    <location>
        <begin position="20"/>
        <end position="38"/>
    </location>
</feature>
<gene>
    <name evidence="3" type="ORF">BFF78_16300</name>
</gene>
<evidence type="ECO:0000256" key="1">
    <source>
        <dbReference type="SAM" id="MobiDB-lite"/>
    </source>
</evidence>
<dbReference type="KEGG" id="spun:BFF78_16300"/>
<keyword evidence="2" id="KW-1133">Transmembrane helix</keyword>
<dbReference type="EMBL" id="CP017248">
    <property type="protein sequence ID" value="AOR32420.1"/>
    <property type="molecule type" value="Genomic_DNA"/>
</dbReference>
<name>A0A1D7YAC3_9ACTN</name>
<evidence type="ECO:0000313" key="4">
    <source>
        <dbReference type="Proteomes" id="UP000094960"/>
    </source>
</evidence>
<organism evidence="3 4">
    <name type="scientific">Streptomyces fodineus</name>
    <dbReference type="NCBI Taxonomy" id="1904616"/>
    <lineage>
        <taxon>Bacteria</taxon>
        <taxon>Bacillati</taxon>
        <taxon>Actinomycetota</taxon>
        <taxon>Actinomycetes</taxon>
        <taxon>Kitasatosporales</taxon>
        <taxon>Streptomycetaceae</taxon>
        <taxon>Streptomyces</taxon>
    </lineage>
</organism>
<keyword evidence="2" id="KW-0812">Transmembrane</keyword>
<keyword evidence="2" id="KW-0472">Membrane</keyword>